<protein>
    <submittedName>
        <fullName evidence="2">Uncharacterized protein</fullName>
    </submittedName>
</protein>
<name>A0A1B9IRY8_9TREE</name>
<dbReference type="EMBL" id="KI669462">
    <property type="protein sequence ID" value="OCF58270.1"/>
    <property type="molecule type" value="Genomic_DNA"/>
</dbReference>
<evidence type="ECO:0000313" key="3">
    <source>
        <dbReference type="Proteomes" id="UP000092583"/>
    </source>
</evidence>
<feature type="region of interest" description="Disordered" evidence="1">
    <location>
        <begin position="81"/>
        <end position="123"/>
    </location>
</feature>
<dbReference type="AlphaFoldDB" id="A0A1B9IRY8"/>
<gene>
    <name evidence="2" type="ORF">L486_04301</name>
</gene>
<evidence type="ECO:0000256" key="1">
    <source>
        <dbReference type="SAM" id="MobiDB-lite"/>
    </source>
</evidence>
<proteinExistence type="predicted"/>
<organism evidence="2 3">
    <name type="scientific">Kwoniella mangroviensis CBS 10435</name>
    <dbReference type="NCBI Taxonomy" id="1331196"/>
    <lineage>
        <taxon>Eukaryota</taxon>
        <taxon>Fungi</taxon>
        <taxon>Dikarya</taxon>
        <taxon>Basidiomycota</taxon>
        <taxon>Agaricomycotina</taxon>
        <taxon>Tremellomycetes</taxon>
        <taxon>Tremellales</taxon>
        <taxon>Cryptococcaceae</taxon>
        <taxon>Kwoniella</taxon>
    </lineage>
</organism>
<evidence type="ECO:0000313" key="2">
    <source>
        <dbReference type="EMBL" id="OCF58270.1"/>
    </source>
</evidence>
<sequence>MHTSYLPPPSSIEMIGSFRDHLCSPRDQYGLVKKGKRCSWDCDERSAEVILHYIQSYPDQSDFPPLRIVERIKTDLVQIEAEGAVGKKEEDGDEDEKSPTGSEQSEDEYEKISATDTDIWRTPRSKQTTLIASKLDKMIDREAAGWKYNPDQNEEVRLATIEKWQNRVVFVNEFDGRKLRGFGHDP</sequence>
<reference evidence="3" key="2">
    <citation type="submission" date="2013-12" db="EMBL/GenBank/DDBJ databases">
        <title>Evolution of pathogenesis and genome organization in the Tremellales.</title>
        <authorList>
            <person name="Cuomo C."/>
            <person name="Litvintseva A."/>
            <person name="Heitman J."/>
            <person name="Chen Y."/>
            <person name="Sun S."/>
            <person name="Springer D."/>
            <person name="Dromer F."/>
            <person name="Young S."/>
            <person name="Zeng Q."/>
            <person name="Chapman S."/>
            <person name="Gujja S."/>
            <person name="Saif S."/>
            <person name="Birren B."/>
        </authorList>
    </citation>
    <scope>NUCLEOTIDE SEQUENCE [LARGE SCALE GENOMIC DNA]</scope>
    <source>
        <strain evidence="3">CBS 10435</strain>
    </source>
</reference>
<keyword evidence="3" id="KW-1185">Reference proteome</keyword>
<reference evidence="2 3" key="1">
    <citation type="submission" date="2013-07" db="EMBL/GenBank/DDBJ databases">
        <title>The Genome Sequence of Kwoniella mangroviensis CBS10435.</title>
        <authorList>
            <consortium name="The Broad Institute Genome Sequencing Platform"/>
            <person name="Cuomo C."/>
            <person name="Litvintseva A."/>
            <person name="Chen Y."/>
            <person name="Heitman J."/>
            <person name="Sun S."/>
            <person name="Springer D."/>
            <person name="Dromer F."/>
            <person name="Young S.K."/>
            <person name="Zeng Q."/>
            <person name="Gargeya S."/>
            <person name="Fitzgerald M."/>
            <person name="Abouelleil A."/>
            <person name="Alvarado L."/>
            <person name="Berlin A.M."/>
            <person name="Chapman S.B."/>
            <person name="Dewar J."/>
            <person name="Goldberg J."/>
            <person name="Griggs A."/>
            <person name="Gujja S."/>
            <person name="Hansen M."/>
            <person name="Howarth C."/>
            <person name="Imamovic A."/>
            <person name="Larimer J."/>
            <person name="McCowan C."/>
            <person name="Murphy C."/>
            <person name="Pearson M."/>
            <person name="Priest M."/>
            <person name="Roberts A."/>
            <person name="Saif S."/>
            <person name="Shea T."/>
            <person name="Sykes S."/>
            <person name="Wortman J."/>
            <person name="Nusbaum C."/>
            <person name="Birren B."/>
        </authorList>
    </citation>
    <scope>NUCLEOTIDE SEQUENCE [LARGE SCALE GENOMIC DNA]</scope>
    <source>
        <strain evidence="2 3">CBS 10435</strain>
    </source>
</reference>
<feature type="compositionally biased region" description="Basic and acidic residues" evidence="1">
    <location>
        <begin position="110"/>
        <end position="121"/>
    </location>
</feature>
<dbReference type="Proteomes" id="UP000092583">
    <property type="component" value="Unassembled WGS sequence"/>
</dbReference>
<accession>A0A1B9IRY8</accession>